<accession>A0ABT1NIE2</accession>
<dbReference type="InterPro" id="IPR013976">
    <property type="entry name" value="HDOD"/>
</dbReference>
<proteinExistence type="predicted"/>
<dbReference type="Gene3D" id="1.10.3210.10">
    <property type="entry name" value="Hypothetical protein af1432"/>
    <property type="match status" value="1"/>
</dbReference>
<dbReference type="EMBL" id="JAJEKE010000008">
    <property type="protein sequence ID" value="MCQ1529923.1"/>
    <property type="molecule type" value="Genomic_DNA"/>
</dbReference>
<dbReference type="RefSeq" id="WP_255227444.1">
    <property type="nucleotide sequence ID" value="NZ_JAJEKE010000008.1"/>
</dbReference>
<evidence type="ECO:0000313" key="3">
    <source>
        <dbReference type="Proteomes" id="UP001651880"/>
    </source>
</evidence>
<evidence type="ECO:0000313" key="2">
    <source>
        <dbReference type="EMBL" id="MCQ1529923.1"/>
    </source>
</evidence>
<organism evidence="2 3">
    <name type="scientific">Lutispora saccharofermentans</name>
    <dbReference type="NCBI Taxonomy" id="3024236"/>
    <lineage>
        <taxon>Bacteria</taxon>
        <taxon>Bacillati</taxon>
        <taxon>Bacillota</taxon>
        <taxon>Clostridia</taxon>
        <taxon>Lutisporales</taxon>
        <taxon>Lutisporaceae</taxon>
        <taxon>Lutispora</taxon>
    </lineage>
</organism>
<name>A0ABT1NIE2_9FIRM</name>
<keyword evidence="3" id="KW-1185">Reference proteome</keyword>
<dbReference type="SUPFAM" id="SSF109604">
    <property type="entry name" value="HD-domain/PDEase-like"/>
    <property type="match status" value="1"/>
</dbReference>
<feature type="domain" description="HDOD" evidence="1">
    <location>
        <begin position="30"/>
        <end position="70"/>
    </location>
</feature>
<comment type="caution">
    <text evidence="2">The sequence shown here is derived from an EMBL/GenBank/DDBJ whole genome shotgun (WGS) entry which is preliminary data.</text>
</comment>
<sequence>MSEIDIRKHIPTLEEAKILLDDGRKLNPGKWIEHSMYVGKAAQLIAQNCSNLNPETALILGMLHDIGRRFGVTSMRHSIVSK</sequence>
<dbReference type="Pfam" id="PF08668">
    <property type="entry name" value="HDOD"/>
    <property type="match status" value="1"/>
</dbReference>
<dbReference type="Proteomes" id="UP001651880">
    <property type="component" value="Unassembled WGS sequence"/>
</dbReference>
<protein>
    <submittedName>
        <fullName evidence="2">HDOD domain-containing protein</fullName>
    </submittedName>
</protein>
<evidence type="ECO:0000259" key="1">
    <source>
        <dbReference type="Pfam" id="PF08668"/>
    </source>
</evidence>
<gene>
    <name evidence="2" type="ORF">LJD61_10255</name>
</gene>
<reference evidence="2 3" key="1">
    <citation type="submission" date="2021-10" db="EMBL/GenBank/DDBJ databases">
        <title>Lutispora strain m25 sp. nov., a thermophilic, non-spore-forming bacterium isolated from a lab-scale methanogenic bioreactor digesting anaerobic sludge.</title>
        <authorList>
            <person name="El Houari A."/>
            <person name="Mcdonald J."/>
        </authorList>
    </citation>
    <scope>NUCLEOTIDE SEQUENCE [LARGE SCALE GENOMIC DNA]</scope>
    <source>
        <strain evidence="3">m25</strain>
    </source>
</reference>